<evidence type="ECO:0008006" key="2">
    <source>
        <dbReference type="Google" id="ProtNLM"/>
    </source>
</evidence>
<dbReference type="AlphaFoldDB" id="A0A7M1VUA6"/>
<sequence>MVKLGFIDSYLDGIASGWLFVEGVIEPTFDIVDCNSGKAFQGKANIYRRDIEEAGYNDGLCGFQVDVGTLGSTEISLNYKGEEINRYIISNKDININEAVKNNNGSSLKELLKGEHRDRVFNAIDQLARNNSMLAIYDFLNGNECEDCLNITKEILGPYKDLFISRDESSLQYLNSQEIVEAYVYFILWGECILTNESFKYVALKYDLPVLIEDDSQCLSFCKMIPSLARYEDRGCLSKLINLAISLHETSGRSFSAPCEKLIDYIKRCVISKVFSDEVRKNYHLINDFLDLCSNNYSFLYDKILCLKVDIACFCGEKINPKELNYYLNLDHDYLSWNTLSLITLYEKYRLEENQVKVVFDVIRYKFNIGKIKKEEILLLGEQVSDNINFKVWDVKFSEIESIVCELCKYIGDKDVDRVLKRIVCNYFDEHNSVVSLIDNAIWVAGKERKLSHREEKVKKVCSNMMRNYFDSKTKNSNSALKVDKIHIKLECNDKEYQKYISTLFKNESIDVCFYSGCERVDVDGIKLELYDSTFITPSFVNNMDSLINSEIYSSNGVKLGSFYEENSALTLSINKVSDSIVESNHESILTDVYGLLHVPNQKTFNKYIEYYSFLIESKIDYTIYSQGKDTLFGLKVDENKLYEDKFVAFIVQRNEKERLDNCFNYYKELGVEHFVVIDNNSDDGTLSYLLEHDDVSLFSAPQRYSKSRYGVDWIDLIIRQYRNNKWCLVIDPDEELHLEGFDNLTVISQVMESTGCDALYVPFIDVYSKSPMKVHSHKFKDISHDDIYFDSRWYTSTHSYSGFSTFQPVFQGGVRGRLFNLDNVVLNKVPLFKFNSHMGLKEGVHWIDNANVFYSKSLLLHHKYNHLFHEYVEIESRRGEHWNGGVEYKKYARLIKENPELTLFDEHFSQPIKKFYE</sequence>
<name>A0A7M1VUA6_VIBPH</name>
<proteinExistence type="predicted"/>
<dbReference type="SUPFAM" id="SSF53448">
    <property type="entry name" value="Nucleotide-diphospho-sugar transferases"/>
    <property type="match status" value="1"/>
</dbReference>
<reference evidence="1" key="1">
    <citation type="submission" date="2020-08" db="EMBL/GenBank/DDBJ databases">
        <title>Genetic structure, function and evolution of capsule biosynthesis loci in Vibrio parahaemolyticus.</title>
        <authorList>
            <person name="Li L."/>
            <person name="Bian S."/>
        </authorList>
    </citation>
    <scope>NUCLEOTIDE SEQUENCE</scope>
    <source>
        <strain evidence="1">VP254</strain>
    </source>
</reference>
<gene>
    <name evidence="1" type="ORF">VP254_00035</name>
</gene>
<accession>A0A7M1VUA6</accession>
<dbReference type="Pfam" id="PF13704">
    <property type="entry name" value="Glyco_tranf_2_4"/>
    <property type="match status" value="1"/>
</dbReference>
<dbReference type="EMBL" id="MT898115">
    <property type="protein sequence ID" value="QOS18793.1"/>
    <property type="molecule type" value="Genomic_DNA"/>
</dbReference>
<evidence type="ECO:0000313" key="1">
    <source>
        <dbReference type="EMBL" id="QOS18793.1"/>
    </source>
</evidence>
<organism evidence="1">
    <name type="scientific">Vibrio parahaemolyticus</name>
    <dbReference type="NCBI Taxonomy" id="670"/>
    <lineage>
        <taxon>Bacteria</taxon>
        <taxon>Pseudomonadati</taxon>
        <taxon>Pseudomonadota</taxon>
        <taxon>Gammaproteobacteria</taxon>
        <taxon>Vibrionales</taxon>
        <taxon>Vibrionaceae</taxon>
        <taxon>Vibrio</taxon>
    </lineage>
</organism>
<protein>
    <recommendedName>
        <fullName evidence="2">Glycosyl transferase family 2</fullName>
    </recommendedName>
</protein>
<dbReference type="InterPro" id="IPR029044">
    <property type="entry name" value="Nucleotide-diphossugar_trans"/>
</dbReference>